<dbReference type="InterPro" id="IPR042213">
    <property type="entry name" value="NBD_C_sf"/>
</dbReference>
<evidence type="ECO:0000256" key="9">
    <source>
        <dbReference type="ARBA" id="ARBA00037335"/>
    </source>
</evidence>
<comment type="catalytic activity">
    <reaction evidence="7">
        <text>3-dehydro-L-erythronate + ATP = 3-dehydro-4-O-phospho-L-erythronate + ADP + H(+)</text>
        <dbReference type="Rhea" id="RHEA:52552"/>
        <dbReference type="ChEBI" id="CHEBI:15378"/>
        <dbReference type="ChEBI" id="CHEBI:30616"/>
        <dbReference type="ChEBI" id="CHEBI:136592"/>
        <dbReference type="ChEBI" id="CHEBI:136670"/>
        <dbReference type="ChEBI" id="CHEBI:456216"/>
        <dbReference type="EC" id="2.7.1.217"/>
    </reaction>
</comment>
<keyword evidence="3" id="KW-0547">Nucleotide-binding</keyword>
<evidence type="ECO:0000256" key="2">
    <source>
        <dbReference type="ARBA" id="ARBA00022679"/>
    </source>
</evidence>
<dbReference type="Pfam" id="PF17042">
    <property type="entry name" value="NBD_C"/>
    <property type="match status" value="1"/>
</dbReference>
<proteinExistence type="inferred from homology"/>
<comment type="catalytic activity">
    <reaction evidence="8">
        <text>3-dehydro-D-erythronate + ATP = 3-dehydro-4-O-phospho-D-erythronate + ADP + H(+)</text>
        <dbReference type="Rhea" id="RHEA:52556"/>
        <dbReference type="ChEBI" id="CHEBI:15378"/>
        <dbReference type="ChEBI" id="CHEBI:30616"/>
        <dbReference type="ChEBI" id="CHEBI:57958"/>
        <dbReference type="ChEBI" id="CHEBI:136593"/>
        <dbReference type="ChEBI" id="CHEBI:456216"/>
        <dbReference type="EC" id="2.7.1.217"/>
    </reaction>
</comment>
<keyword evidence="5" id="KW-0067">ATP-binding</keyword>
<protein>
    <recommendedName>
        <fullName evidence="11">3-oxo-tetronate kinase</fullName>
        <ecNumber evidence="10">2.7.1.217</ecNumber>
    </recommendedName>
    <alternativeName>
        <fullName evidence="12">3-dehydrotetronate 4-kinase</fullName>
    </alternativeName>
</protein>
<evidence type="ECO:0000256" key="8">
    <source>
        <dbReference type="ARBA" id="ARBA00036346"/>
    </source>
</evidence>
<dbReference type="GO" id="GO:0016301">
    <property type="term" value="F:kinase activity"/>
    <property type="evidence" value="ECO:0007669"/>
    <property type="project" value="UniProtKB-KW"/>
</dbReference>
<dbReference type="Gene3D" id="3.40.980.20">
    <property type="entry name" value="Four-carbon acid sugar kinase, nucleotide binding domain"/>
    <property type="match status" value="1"/>
</dbReference>
<evidence type="ECO:0000256" key="12">
    <source>
        <dbReference type="ARBA" id="ARBA00041377"/>
    </source>
</evidence>
<dbReference type="SUPFAM" id="SSF142764">
    <property type="entry name" value="YgbK-like"/>
    <property type="match status" value="1"/>
</dbReference>
<keyword evidence="6" id="KW-0119">Carbohydrate metabolism</keyword>
<dbReference type="InterPro" id="IPR031475">
    <property type="entry name" value="NBD_C"/>
</dbReference>
<accession>A0ABU9TAN5</accession>
<evidence type="ECO:0000256" key="6">
    <source>
        <dbReference type="ARBA" id="ARBA00023277"/>
    </source>
</evidence>
<dbReference type="RefSeq" id="WP_342849148.1">
    <property type="nucleotide sequence ID" value="NZ_JBBMQO010000009.1"/>
</dbReference>
<evidence type="ECO:0000256" key="11">
    <source>
        <dbReference type="ARBA" id="ARBA00039461"/>
    </source>
</evidence>
<dbReference type="Proteomes" id="UP001477870">
    <property type="component" value="Unassembled WGS sequence"/>
</dbReference>
<comment type="similarity">
    <text evidence="1">Belongs to the four-carbon acid sugar kinase family.</text>
</comment>
<evidence type="ECO:0000256" key="7">
    <source>
        <dbReference type="ARBA" id="ARBA00035898"/>
    </source>
</evidence>
<feature type="domain" description="Four-carbon acid sugar kinase N-terminal" evidence="13">
    <location>
        <begin position="3"/>
        <end position="226"/>
    </location>
</feature>
<evidence type="ECO:0000256" key="5">
    <source>
        <dbReference type="ARBA" id="ARBA00022840"/>
    </source>
</evidence>
<evidence type="ECO:0000313" key="15">
    <source>
        <dbReference type="EMBL" id="MEM5502940.1"/>
    </source>
</evidence>
<dbReference type="Pfam" id="PF07005">
    <property type="entry name" value="SBD_N"/>
    <property type="match status" value="1"/>
</dbReference>
<evidence type="ECO:0000256" key="4">
    <source>
        <dbReference type="ARBA" id="ARBA00022777"/>
    </source>
</evidence>
<keyword evidence="4 15" id="KW-0418">Kinase</keyword>
<keyword evidence="16" id="KW-1185">Reference proteome</keyword>
<evidence type="ECO:0000256" key="1">
    <source>
        <dbReference type="ARBA" id="ARBA00005715"/>
    </source>
</evidence>
<keyword evidence="2 15" id="KW-0808">Transferase</keyword>
<name>A0ABU9TAN5_9HYPH</name>
<comment type="caution">
    <text evidence="15">The sequence shown here is derived from an EMBL/GenBank/DDBJ whole genome shotgun (WGS) entry which is preliminary data.</text>
</comment>
<dbReference type="InterPro" id="IPR010737">
    <property type="entry name" value="4-carb_acid_sugar_kinase_N"/>
</dbReference>
<evidence type="ECO:0000259" key="14">
    <source>
        <dbReference type="Pfam" id="PF17042"/>
    </source>
</evidence>
<dbReference type="Gene3D" id="3.40.50.10840">
    <property type="entry name" value="Putative sugar-binding, N-terminal domain"/>
    <property type="match status" value="1"/>
</dbReference>
<feature type="domain" description="Four-carbon acid sugar kinase nucleotide binding" evidence="14">
    <location>
        <begin position="249"/>
        <end position="403"/>
    </location>
</feature>
<dbReference type="EC" id="2.7.1.217" evidence="10"/>
<dbReference type="InterPro" id="IPR037051">
    <property type="entry name" value="4-carb_acid_sugar_kinase_N_sf"/>
</dbReference>
<evidence type="ECO:0000256" key="3">
    <source>
        <dbReference type="ARBA" id="ARBA00022741"/>
    </source>
</evidence>
<sequence>MILGAIGDDFTGSSDLGLTLANGGLRTTQYVGVPSKPADNEVEAGIVALKTRTMPVENAVKASLAAYRWLRDQGCQQILLKYCSTFDSRRDGNIGPVIEALIEEAGTSAPVIVCPAFPATGRTIYQGHLFVGDRLLSESGMEAHPLTPMVDPDIRRWLGHQTKSPVGHLTLDDIRNGKAREALVSETNSGRQIIVCDAISDCDLKALGKAAEGFPLITGGSGIAIGLPELLIGTTHSFASWRGEKGPALAIAGSCSKTTRTQIAYHRENGGAQRRIDVSALFDGQETVNDVINWAMAQTTLPLVYTSDDPQVIKNNQQKFGTEKSAQIVENFFAQLARAAVEAGFVRLITAGGETSGAVVEALEADTLEIGPTIAVGVPALRVSGRNLVLALKSGNFGAENFFTHAAQKLEET</sequence>
<dbReference type="EMBL" id="JBBMQO010000009">
    <property type="protein sequence ID" value="MEM5502940.1"/>
    <property type="molecule type" value="Genomic_DNA"/>
</dbReference>
<evidence type="ECO:0000256" key="10">
    <source>
        <dbReference type="ARBA" id="ARBA00039095"/>
    </source>
</evidence>
<dbReference type="NCBIfam" id="NF043035">
    <property type="entry name" value="OxoTetrKin"/>
    <property type="match status" value="1"/>
</dbReference>
<organism evidence="15 16">
    <name type="scientific">Ahrensia kielensis</name>
    <dbReference type="NCBI Taxonomy" id="76980"/>
    <lineage>
        <taxon>Bacteria</taxon>
        <taxon>Pseudomonadati</taxon>
        <taxon>Pseudomonadota</taxon>
        <taxon>Alphaproteobacteria</taxon>
        <taxon>Hyphomicrobiales</taxon>
        <taxon>Ahrensiaceae</taxon>
        <taxon>Ahrensia</taxon>
    </lineage>
</organism>
<gene>
    <name evidence="15" type="primary">otnK</name>
    <name evidence="15" type="ORF">WNY59_15215</name>
</gene>
<evidence type="ECO:0000313" key="16">
    <source>
        <dbReference type="Proteomes" id="UP001477870"/>
    </source>
</evidence>
<dbReference type="InterPro" id="IPR050007">
    <property type="entry name" value="OtnK"/>
</dbReference>
<evidence type="ECO:0000259" key="13">
    <source>
        <dbReference type="Pfam" id="PF07005"/>
    </source>
</evidence>
<reference evidence="15 16" key="1">
    <citation type="submission" date="2024-03" db="EMBL/GenBank/DDBJ databases">
        <title>Community enrichment and isolation of bacterial strains for fucoidan degradation.</title>
        <authorList>
            <person name="Sichert A."/>
        </authorList>
    </citation>
    <scope>NUCLEOTIDE SEQUENCE [LARGE SCALE GENOMIC DNA]</scope>
    <source>
        <strain evidence="15 16">AS62</strain>
    </source>
</reference>
<comment type="function">
    <text evidence="9">Catalyzes the ATP-dependent phosphorylation of 3-oxo-tetronate to 3-oxo-tetronate 4-phosphate.</text>
</comment>